<keyword evidence="2" id="KW-0732">Signal</keyword>
<proteinExistence type="predicted"/>
<feature type="compositionally biased region" description="Polar residues" evidence="1">
    <location>
        <begin position="50"/>
        <end position="67"/>
    </location>
</feature>
<protein>
    <submittedName>
        <fullName evidence="3">Uncharacterized protein</fullName>
    </submittedName>
</protein>
<evidence type="ECO:0000313" key="3">
    <source>
        <dbReference type="EMBL" id="TDO20702.1"/>
    </source>
</evidence>
<feature type="signal peptide" evidence="2">
    <location>
        <begin position="1"/>
        <end position="21"/>
    </location>
</feature>
<feature type="region of interest" description="Disordered" evidence="1">
    <location>
        <begin position="20"/>
        <end position="67"/>
    </location>
</feature>
<feature type="chain" id="PRO_5020537296" evidence="2">
    <location>
        <begin position="22"/>
        <end position="67"/>
    </location>
</feature>
<evidence type="ECO:0000256" key="1">
    <source>
        <dbReference type="SAM" id="MobiDB-lite"/>
    </source>
</evidence>
<evidence type="ECO:0000313" key="4">
    <source>
        <dbReference type="Proteomes" id="UP000295499"/>
    </source>
</evidence>
<comment type="caution">
    <text evidence="3">The sequence shown here is derived from an EMBL/GenBank/DDBJ whole genome shotgun (WGS) entry which is preliminary data.</text>
</comment>
<dbReference type="Proteomes" id="UP000295499">
    <property type="component" value="Unassembled WGS sequence"/>
</dbReference>
<gene>
    <name evidence="3" type="ORF">CLV32_3335</name>
</gene>
<dbReference type="AlphaFoldDB" id="A0A4R6IF62"/>
<dbReference type="EMBL" id="SNWM01000004">
    <property type="protein sequence ID" value="TDO20702.1"/>
    <property type="molecule type" value="Genomic_DNA"/>
</dbReference>
<feature type="compositionally biased region" description="Polar residues" evidence="1">
    <location>
        <begin position="20"/>
        <end position="30"/>
    </location>
</feature>
<accession>A0A4R6IF62</accession>
<name>A0A4R6IF62_9SPHI</name>
<reference evidence="3 4" key="1">
    <citation type="submission" date="2019-03" db="EMBL/GenBank/DDBJ databases">
        <title>Genomic Encyclopedia of Archaeal and Bacterial Type Strains, Phase II (KMG-II): from individual species to whole genera.</title>
        <authorList>
            <person name="Goeker M."/>
        </authorList>
    </citation>
    <scope>NUCLEOTIDE SEQUENCE [LARGE SCALE GENOMIC DNA]</scope>
    <source>
        <strain evidence="3 4">DSM 19034</strain>
    </source>
</reference>
<keyword evidence="4" id="KW-1185">Reference proteome</keyword>
<feature type="compositionally biased region" description="Basic and acidic residues" evidence="1">
    <location>
        <begin position="31"/>
        <end position="43"/>
    </location>
</feature>
<evidence type="ECO:0000256" key="2">
    <source>
        <dbReference type="SAM" id="SignalP"/>
    </source>
</evidence>
<sequence length="67" mass="7459">MKYIYLFLAMMVLFSVGCSNSNNNDTINKTSKIDSGKTEESGGRKVYLQGDSTKSDSIVTSRDTVRR</sequence>
<organism evidence="3 4">
    <name type="scientific">Pedobacter duraquae</name>
    <dbReference type="NCBI Taxonomy" id="425511"/>
    <lineage>
        <taxon>Bacteria</taxon>
        <taxon>Pseudomonadati</taxon>
        <taxon>Bacteroidota</taxon>
        <taxon>Sphingobacteriia</taxon>
        <taxon>Sphingobacteriales</taxon>
        <taxon>Sphingobacteriaceae</taxon>
        <taxon>Pedobacter</taxon>
    </lineage>
</organism>
<dbReference type="PROSITE" id="PS51257">
    <property type="entry name" value="PROKAR_LIPOPROTEIN"/>
    <property type="match status" value="1"/>
</dbReference>